<name>A0A1Y5TH19_9RHOB</name>
<dbReference type="OrthoDB" id="7870971at2"/>
<dbReference type="Proteomes" id="UP000193077">
    <property type="component" value="Unassembled WGS sequence"/>
</dbReference>
<accession>A0A1Y5TH19</accession>
<keyword evidence="2" id="KW-1185">Reference proteome</keyword>
<organism evidence="1 2">
    <name type="scientific">Falsiruegeria litorea R37</name>
    <dbReference type="NCBI Taxonomy" id="1200284"/>
    <lineage>
        <taxon>Bacteria</taxon>
        <taxon>Pseudomonadati</taxon>
        <taxon>Pseudomonadota</taxon>
        <taxon>Alphaproteobacteria</taxon>
        <taxon>Rhodobacterales</taxon>
        <taxon>Roseobacteraceae</taxon>
        <taxon>Falsiruegeria</taxon>
    </lineage>
</organism>
<dbReference type="RefSeq" id="WP_085797217.1">
    <property type="nucleotide sequence ID" value="NZ_FWFO01000003.1"/>
</dbReference>
<dbReference type="EMBL" id="FWFO01000003">
    <property type="protein sequence ID" value="SLN63607.1"/>
    <property type="molecule type" value="Genomic_DNA"/>
</dbReference>
<evidence type="ECO:0000313" key="2">
    <source>
        <dbReference type="Proteomes" id="UP000193077"/>
    </source>
</evidence>
<gene>
    <name evidence="1" type="ORF">TRL7639_03584</name>
</gene>
<dbReference type="AlphaFoldDB" id="A0A1Y5TH19"/>
<evidence type="ECO:0008006" key="3">
    <source>
        <dbReference type="Google" id="ProtNLM"/>
    </source>
</evidence>
<sequence>MSIAHLLEDFEKNIFQVGRVQMMNEDALEEYRLTAFEQGYAAGWDDAVSAQTEDHARVSEALGKSLEDLSFTYHEALSQMTLSLEPMFGSLVDTVLPDTIERTYSQHIVDELKEMARDQAAQPVLLVVPSGVSAALKPALDREFSVPVQMVEESSLPPGQAYLRVGTAEREVDCTALMASISEAVDAFLYQAKEDVQHG</sequence>
<protein>
    <recommendedName>
        <fullName evidence="3">Flagellar assembly protein H</fullName>
    </recommendedName>
</protein>
<evidence type="ECO:0000313" key="1">
    <source>
        <dbReference type="EMBL" id="SLN63607.1"/>
    </source>
</evidence>
<proteinExistence type="predicted"/>
<reference evidence="1 2" key="1">
    <citation type="submission" date="2017-03" db="EMBL/GenBank/DDBJ databases">
        <authorList>
            <person name="Afonso C.L."/>
            <person name="Miller P.J."/>
            <person name="Scott M.A."/>
            <person name="Spackman E."/>
            <person name="Goraichik I."/>
            <person name="Dimitrov K.M."/>
            <person name="Suarez D.L."/>
            <person name="Swayne D.E."/>
        </authorList>
    </citation>
    <scope>NUCLEOTIDE SEQUENCE [LARGE SCALE GENOMIC DNA]</scope>
    <source>
        <strain evidence="1 2">CECT 7639</strain>
    </source>
</reference>